<dbReference type="SUPFAM" id="SSF55874">
    <property type="entry name" value="ATPase domain of HSP90 chaperone/DNA topoisomerase II/histidine kinase"/>
    <property type="match status" value="1"/>
</dbReference>
<dbReference type="Proteomes" id="UP000271925">
    <property type="component" value="Unassembled WGS sequence"/>
</dbReference>
<dbReference type="PROSITE" id="PS50109">
    <property type="entry name" value="HIS_KIN"/>
    <property type="match status" value="1"/>
</dbReference>
<dbReference type="InterPro" id="IPR003661">
    <property type="entry name" value="HisK_dim/P_dom"/>
</dbReference>
<dbReference type="InterPro" id="IPR003594">
    <property type="entry name" value="HATPase_dom"/>
</dbReference>
<accession>A0A3P1BZU5</accession>
<keyword evidence="11" id="KW-1185">Reference proteome</keyword>
<dbReference type="EC" id="2.7.13.3" evidence="2"/>
<dbReference type="SMART" id="SM00387">
    <property type="entry name" value="HATPase_c"/>
    <property type="match status" value="1"/>
</dbReference>
<dbReference type="Pfam" id="PF02518">
    <property type="entry name" value="HATPase_c"/>
    <property type="match status" value="1"/>
</dbReference>
<organism evidence="10 11">
    <name type="scientific">Larkinella rosea</name>
    <dbReference type="NCBI Taxonomy" id="2025312"/>
    <lineage>
        <taxon>Bacteria</taxon>
        <taxon>Pseudomonadati</taxon>
        <taxon>Bacteroidota</taxon>
        <taxon>Cytophagia</taxon>
        <taxon>Cytophagales</taxon>
        <taxon>Spirosomataceae</taxon>
        <taxon>Larkinella</taxon>
    </lineage>
</organism>
<evidence type="ECO:0000256" key="8">
    <source>
        <dbReference type="SAM" id="Phobius"/>
    </source>
</evidence>
<evidence type="ECO:0000256" key="4">
    <source>
        <dbReference type="ARBA" id="ARBA00022679"/>
    </source>
</evidence>
<dbReference type="SMART" id="SM00388">
    <property type="entry name" value="HisKA"/>
    <property type="match status" value="1"/>
</dbReference>
<dbReference type="CDD" id="cd00082">
    <property type="entry name" value="HisKA"/>
    <property type="match status" value="1"/>
</dbReference>
<gene>
    <name evidence="10" type="ORF">EHT25_02475</name>
</gene>
<dbReference type="Pfam" id="PF00512">
    <property type="entry name" value="HisKA"/>
    <property type="match status" value="1"/>
</dbReference>
<dbReference type="InterPro" id="IPR005467">
    <property type="entry name" value="His_kinase_dom"/>
</dbReference>
<dbReference type="InterPro" id="IPR036890">
    <property type="entry name" value="HATPase_C_sf"/>
</dbReference>
<dbReference type="OrthoDB" id="1522504at2"/>
<keyword evidence="5 8" id="KW-0812">Transmembrane</keyword>
<dbReference type="Gene3D" id="1.10.287.130">
    <property type="match status" value="1"/>
</dbReference>
<dbReference type="EMBL" id="RQJO01000007">
    <property type="protein sequence ID" value="RRB06680.1"/>
    <property type="molecule type" value="Genomic_DNA"/>
</dbReference>
<feature type="transmembrane region" description="Helical" evidence="8">
    <location>
        <begin position="15"/>
        <end position="38"/>
    </location>
</feature>
<evidence type="ECO:0000313" key="11">
    <source>
        <dbReference type="Proteomes" id="UP000271925"/>
    </source>
</evidence>
<sequence>MGGMKKLLSRTLKPILLYALLVSVLSIPVYFFIIDFIWVRELDKHHFAIKRKIENRINALNLSDSTIRQTVAILNRTEPGFVLTPIELAGRDSVYSHIRFDTFMQDREQFRSLVTFIRINNRPYRLLIETNMEEIDETILAISAVSLVFFGLLLAGFIVLNRRMSLRIWQPFYVSLKKVKSFHLQQGQPISFEKTEIVEFEELNESLRKLIDGNIATYRQQKEFTENASHELQTPLAIVRSKLDVLLQNEDLTAQQGEQIELANRALARVSRINKNLLLLAKLENHQFADQERIDLSQLVTDQIELFLENVVDQKLEIRQQIQTGIEREGNRILIEMLFTNLLLNAIRHNHANGAIDIRLTANRFLVSNVGSAALHPDALFKRFSTASSKTPGSGLGLAIVQEISNRYGWEISYAFEANRHVFSLAF</sequence>
<evidence type="ECO:0000256" key="7">
    <source>
        <dbReference type="ARBA" id="ARBA00022989"/>
    </source>
</evidence>
<feature type="domain" description="Histidine kinase" evidence="9">
    <location>
        <begin position="227"/>
        <end position="427"/>
    </location>
</feature>
<dbReference type="Gene3D" id="3.30.565.10">
    <property type="entry name" value="Histidine kinase-like ATPase, C-terminal domain"/>
    <property type="match status" value="1"/>
</dbReference>
<comment type="catalytic activity">
    <reaction evidence="1">
        <text>ATP + protein L-histidine = ADP + protein N-phospho-L-histidine.</text>
        <dbReference type="EC" id="2.7.13.3"/>
    </reaction>
</comment>
<proteinExistence type="predicted"/>
<evidence type="ECO:0000256" key="6">
    <source>
        <dbReference type="ARBA" id="ARBA00022777"/>
    </source>
</evidence>
<name>A0A3P1BZU5_9BACT</name>
<dbReference type="SUPFAM" id="SSF47384">
    <property type="entry name" value="Homodimeric domain of signal transducing histidine kinase"/>
    <property type="match status" value="1"/>
</dbReference>
<keyword evidence="6 10" id="KW-0418">Kinase</keyword>
<dbReference type="InterPro" id="IPR050428">
    <property type="entry name" value="TCS_sensor_his_kinase"/>
</dbReference>
<evidence type="ECO:0000313" key="10">
    <source>
        <dbReference type="EMBL" id="RRB06680.1"/>
    </source>
</evidence>
<dbReference type="InterPro" id="IPR036097">
    <property type="entry name" value="HisK_dim/P_sf"/>
</dbReference>
<dbReference type="AlphaFoldDB" id="A0A3P1BZU5"/>
<dbReference type="PANTHER" id="PTHR45436:SF5">
    <property type="entry name" value="SENSOR HISTIDINE KINASE TRCS"/>
    <property type="match status" value="1"/>
</dbReference>
<evidence type="ECO:0000259" key="9">
    <source>
        <dbReference type="PROSITE" id="PS50109"/>
    </source>
</evidence>
<keyword evidence="4" id="KW-0808">Transferase</keyword>
<keyword evidence="7 8" id="KW-1133">Transmembrane helix</keyword>
<protein>
    <recommendedName>
        <fullName evidence="2">histidine kinase</fullName>
        <ecNumber evidence="2">2.7.13.3</ecNumber>
    </recommendedName>
</protein>
<comment type="caution">
    <text evidence="10">The sequence shown here is derived from an EMBL/GenBank/DDBJ whole genome shotgun (WGS) entry which is preliminary data.</text>
</comment>
<dbReference type="PANTHER" id="PTHR45436">
    <property type="entry name" value="SENSOR HISTIDINE KINASE YKOH"/>
    <property type="match status" value="1"/>
</dbReference>
<dbReference type="GO" id="GO:0000155">
    <property type="term" value="F:phosphorelay sensor kinase activity"/>
    <property type="evidence" value="ECO:0007669"/>
    <property type="project" value="InterPro"/>
</dbReference>
<evidence type="ECO:0000256" key="5">
    <source>
        <dbReference type="ARBA" id="ARBA00022692"/>
    </source>
</evidence>
<reference evidence="10 11" key="1">
    <citation type="submission" date="2018-11" db="EMBL/GenBank/DDBJ databases">
        <authorList>
            <person name="Zhou Z."/>
            <person name="Wang G."/>
        </authorList>
    </citation>
    <scope>NUCLEOTIDE SEQUENCE [LARGE SCALE GENOMIC DNA]</scope>
    <source>
        <strain evidence="10 11">KCTC52004</strain>
    </source>
</reference>
<feature type="transmembrane region" description="Helical" evidence="8">
    <location>
        <begin position="139"/>
        <end position="160"/>
    </location>
</feature>
<evidence type="ECO:0000256" key="1">
    <source>
        <dbReference type="ARBA" id="ARBA00000085"/>
    </source>
</evidence>
<keyword evidence="3" id="KW-0597">Phosphoprotein</keyword>
<dbReference type="GO" id="GO:0005886">
    <property type="term" value="C:plasma membrane"/>
    <property type="evidence" value="ECO:0007669"/>
    <property type="project" value="TreeGrafter"/>
</dbReference>
<keyword evidence="8" id="KW-0472">Membrane</keyword>
<evidence type="ECO:0000256" key="3">
    <source>
        <dbReference type="ARBA" id="ARBA00022553"/>
    </source>
</evidence>
<evidence type="ECO:0000256" key="2">
    <source>
        <dbReference type="ARBA" id="ARBA00012438"/>
    </source>
</evidence>